<dbReference type="EMBL" id="ACGK02000001">
    <property type="protein sequence ID" value="EGF23344.1"/>
    <property type="molecule type" value="Genomic_DNA"/>
</dbReference>
<organism evidence="1 2">
    <name type="scientific">Fannyhessea vaginae DSM 15829</name>
    <dbReference type="NCBI Taxonomy" id="525256"/>
    <lineage>
        <taxon>Bacteria</taxon>
        <taxon>Bacillati</taxon>
        <taxon>Actinomycetota</taxon>
        <taxon>Coriobacteriia</taxon>
        <taxon>Coriobacteriales</taxon>
        <taxon>Atopobiaceae</taxon>
        <taxon>Fannyhessea</taxon>
    </lineage>
</organism>
<sequence length="46" mass="5036">MHIKATDVKRVSCACVLFPVLCRALQRVYACSKLYSLLHGTSKPAG</sequence>
<evidence type="ECO:0000313" key="2">
    <source>
        <dbReference type="Proteomes" id="UP000005947"/>
    </source>
</evidence>
<evidence type="ECO:0000313" key="1">
    <source>
        <dbReference type="EMBL" id="EGF23344.1"/>
    </source>
</evidence>
<dbReference type="Proteomes" id="UP000005947">
    <property type="component" value="Unassembled WGS sequence"/>
</dbReference>
<proteinExistence type="predicted"/>
<name>F1T3Q0_9ACTN</name>
<dbReference type="AlphaFoldDB" id="F1T3Q0"/>
<keyword evidence="2" id="KW-1185">Reference proteome</keyword>
<reference evidence="1 2" key="1">
    <citation type="submission" date="2011-02" db="EMBL/GenBank/DDBJ databases">
        <authorList>
            <person name="Muzny D."/>
            <person name="Qin X."/>
            <person name="Buhay C."/>
            <person name="Dugan-Rocha S."/>
            <person name="Ding Y."/>
            <person name="Chen G."/>
            <person name="Hawes A."/>
            <person name="Holder M."/>
            <person name="Jhangiani S."/>
            <person name="Johnson A."/>
            <person name="Khan Z."/>
            <person name="Li Z."/>
            <person name="Liu W."/>
            <person name="Liu X."/>
            <person name="Perez L."/>
            <person name="Shen H."/>
            <person name="Wang Q."/>
            <person name="Watt J."/>
            <person name="Xi L."/>
            <person name="Xin Y."/>
            <person name="Zhou J."/>
            <person name="Deng J."/>
            <person name="Jiang H."/>
            <person name="Liu Y."/>
            <person name="Qu J."/>
            <person name="Song X.-Z."/>
            <person name="Zhang L."/>
            <person name="Villasana D."/>
            <person name="Johnson A."/>
            <person name="Liu J."/>
            <person name="Liyanage D."/>
            <person name="Lorensuhewa L."/>
            <person name="Robinson T."/>
            <person name="Song A."/>
            <person name="Song B.-B."/>
            <person name="Dinh H."/>
            <person name="Thornton R."/>
            <person name="Coyle M."/>
            <person name="Francisco L."/>
            <person name="Jackson L."/>
            <person name="Javaid M."/>
            <person name="Korchina V."/>
            <person name="Kovar C."/>
            <person name="Mata R."/>
            <person name="Mathew T."/>
            <person name="Ngo R."/>
            <person name="Nguyen L."/>
            <person name="Nguyen N."/>
            <person name="Okwuonu G."/>
            <person name="Ongeri F."/>
            <person name="Pham C."/>
            <person name="Simmons D."/>
            <person name="Wilczek-Boney K."/>
            <person name="Hale W."/>
            <person name="Jakkamsetti A."/>
            <person name="Pham P."/>
            <person name="Ruth R."/>
            <person name="San Lucas F."/>
            <person name="Warren J."/>
            <person name="Zhang J."/>
            <person name="Zhao Z."/>
            <person name="Zhou C."/>
            <person name="Zhu D."/>
            <person name="Lee S."/>
            <person name="Bess C."/>
            <person name="Blankenburg K."/>
            <person name="Forbes L."/>
            <person name="Fu Q."/>
            <person name="Gubbala S."/>
            <person name="Hirani K."/>
            <person name="Jayaseelan J.C."/>
            <person name="Lara F."/>
            <person name="Munidasa M."/>
            <person name="Palculict T."/>
            <person name="Patil S."/>
            <person name="Pu L.-L."/>
            <person name="Saada N."/>
            <person name="Tang L."/>
            <person name="Weissenberger G."/>
            <person name="Zhu Y."/>
            <person name="Hemphill L."/>
            <person name="Shang Y."/>
            <person name="Youmans B."/>
            <person name="Ayvaz T."/>
            <person name="Ross M."/>
            <person name="Santibanez J."/>
            <person name="Aqrawi P."/>
            <person name="Gross S."/>
            <person name="Joshi V."/>
            <person name="Fowler G."/>
            <person name="Nazareth L."/>
            <person name="Reid J."/>
            <person name="Worley K."/>
            <person name="Petrosino J."/>
            <person name="Highlander S."/>
            <person name="Gibbs R."/>
        </authorList>
    </citation>
    <scope>NUCLEOTIDE SEQUENCE [LARGE SCALE GENOMIC DNA]</scope>
    <source>
        <strain evidence="1 2">DSM 15829</strain>
    </source>
</reference>
<protein>
    <submittedName>
        <fullName evidence="1">Uncharacterized protein</fullName>
    </submittedName>
</protein>
<gene>
    <name evidence="1" type="ORF">HMPREF0091_10291</name>
</gene>
<comment type="caution">
    <text evidence="1">The sequence shown here is derived from an EMBL/GenBank/DDBJ whole genome shotgun (WGS) entry which is preliminary data.</text>
</comment>
<accession>F1T3Q0</accession>